<dbReference type="SUPFAM" id="SSF55874">
    <property type="entry name" value="ATPase domain of HSP90 chaperone/DNA topoisomerase II/histidine kinase"/>
    <property type="match status" value="1"/>
</dbReference>
<dbReference type="Pfam" id="PF25794">
    <property type="entry name" value="SACS"/>
    <property type="match status" value="1"/>
</dbReference>
<comment type="caution">
    <text evidence="4">The sequence shown here is derived from an EMBL/GenBank/DDBJ whole genome shotgun (WGS) entry which is preliminary data.</text>
</comment>
<feature type="compositionally biased region" description="Polar residues" evidence="1">
    <location>
        <begin position="1285"/>
        <end position="1302"/>
    </location>
</feature>
<keyword evidence="5" id="KW-1185">Reference proteome</keyword>
<feature type="region of interest" description="Disordered" evidence="1">
    <location>
        <begin position="1381"/>
        <end position="1414"/>
    </location>
</feature>
<evidence type="ECO:0008006" key="6">
    <source>
        <dbReference type="Google" id="ProtNLM"/>
    </source>
</evidence>
<organism evidence="4 5">
    <name type="scientific">Lolium multiflorum</name>
    <name type="common">Italian ryegrass</name>
    <name type="synonym">Lolium perenne subsp. multiflorum</name>
    <dbReference type="NCBI Taxonomy" id="4521"/>
    <lineage>
        <taxon>Eukaryota</taxon>
        <taxon>Viridiplantae</taxon>
        <taxon>Streptophyta</taxon>
        <taxon>Embryophyta</taxon>
        <taxon>Tracheophyta</taxon>
        <taxon>Spermatophyta</taxon>
        <taxon>Magnoliopsida</taxon>
        <taxon>Liliopsida</taxon>
        <taxon>Poales</taxon>
        <taxon>Poaceae</taxon>
        <taxon>BOP clade</taxon>
        <taxon>Pooideae</taxon>
        <taxon>Poodae</taxon>
        <taxon>Poeae</taxon>
        <taxon>Poeae Chloroplast Group 2 (Poeae type)</taxon>
        <taxon>Loliodinae</taxon>
        <taxon>Loliinae</taxon>
        <taxon>Lolium</taxon>
    </lineage>
</organism>
<dbReference type="GO" id="GO:0048364">
    <property type="term" value="P:root development"/>
    <property type="evidence" value="ECO:0007669"/>
    <property type="project" value="TreeGrafter"/>
</dbReference>
<dbReference type="NCBIfam" id="NF047352">
    <property type="entry name" value="P_loop_sacsin"/>
    <property type="match status" value="1"/>
</dbReference>
<gene>
    <name evidence="4" type="ORF">QYE76_004744</name>
</gene>
<dbReference type="InterPro" id="IPR024975">
    <property type="entry name" value="NOV_C"/>
</dbReference>
<dbReference type="PANTHER" id="PTHR32387:SF18">
    <property type="entry name" value="PROTEIN NO VEIN C-TERMINAL DOMAIN-CONTAINING PROTEIN"/>
    <property type="match status" value="1"/>
</dbReference>
<sequence>MFSILSQIQNADDNTYLKDVEPTLAFVLQENGIAILNNEKGFSADNIRALCDIGNSTKKGSNMGYIGNKGIGFKSVFRVTDAPEIHSNGFHVKFDITEGQIGFMLPTAIPPFDSDPLSRLLSSEDGFDACSFWNTCILLPFRSSVRKGTGMCSVVSMFSDLDPSLLLFLQRLKCIKFKNVLSGNFLVMRRKSLANGIVRISHGNEAMSWLVVNKKLHGSIVRHDVCSTEIAMAFPLQETEEGQYDPHLKQQPVFAFLPLRHYGLKFILQGDFVLPSSREEVDADSAWNQWLLSEFPSLFVSTQESLCALPCFRKSPGKAVKALMSFVPLLGEVHGFFSQLPHLILSKLCLTRCMVLEGSSLQWVHPCNTLRGWDEQARKLMSDALLHEHLHLGYLSKDIIISDTLSRALGIHEYGPKVLADIISSICRTDGCIKSLGLEWLCAWFFTLHLALLSHSSRNLPLTTSVESDVLCSLRKLQCIPLSDGSFSSIADGPIWLNYDLLDSTSESKISIQSFPVLYNNLRIVSPHILSMSCKNSYIKEEMKTDDLIDILLKIGVQKLSGHDIIKNHILVSLSNAADANAEEKIMTEYLSFIMLHLQSSCTSCDSGKEEIVSELRKRPVLLTNNGYKCPSDVPIHFSKHYGNSVDIGKLLQNVDTTWIELDTCYLRHHSSASLQFKLKSWRQFFEELGVTDFVQVVKVQKSISEVDYVLDCTPSRDVISGTPCIVYDWESPELANLLSMFSSKKYRENSIYLLKVLDKTWDDYYSMKSRSLRNATHSGENVTIESTFMKCLQNFKWIASSMDDDLHYARDLFCDLENVRSLLGSVAPYAKPALSSKSLRKDIGFKTKVSYSDALLILNHWISSKGPFKARMDQMCKLYTFLSEGVANGEINIKRDFLSLCFIFTPVQLSAKSTMLPRRMLSMAYPRLHEFFTEICGVPKIPTTSDYLEILLQLSSVALPSQVANYVFHVFVRWANDLHSGSDKMKDILYLKESLQKLETTILPTLVDKWVSLHPSFGLVCWADDDQLKQQFTNSSAIEFIQFGELSLDDKQTLRVRVAALMDILGIPALSKVVYREAIFYGTGNNRETASFISWLLPYMQRYIYNMHRDAYNSFQQKEAMKLSSLEVIVVQKLFFKYMLKGCDSSSNRRFECHCLLQGNILYATQEADSHSVLFELSRLFFGGSGDLHFANFLHMVKTMSESGSTMDQIEFFIVNNQMVPMLPEQESVWSFSSSFVEKEIFTSQTVHLQPPYEPSHTLKRKRSPEIISSQPPSKKTDPDLRTSNKSQQEIKVNDMTSPPQLSKPVEYGHTEDTSVPVKLEGDHVVKEDLTRENNFLAEESTMEVGDEPTCLDLEAAISPSPVDETELTYVDDKLTDAAEEKDNADTGSPCGSELGVGTPGEAALRKPDERSRTGRLGEAAVHQYLAGQLGSSNVKWVNQESETGLPYDIVITPEGGSAEYVEVKATVSSNKDWFYLTPREWQFALEKGDSFSIAHVLLAGSDKAKIVMLKNPQKLCRQQKVDLNLALVMSRKHRNLHQISVELKPDTISLTDESAS</sequence>
<dbReference type="InterPro" id="IPR036890">
    <property type="entry name" value="HATPase_C_sf"/>
</dbReference>
<protein>
    <recommendedName>
        <fullName evidence="6">Protein NO VEIN C-terminal domain-containing protein</fullName>
    </recommendedName>
</protein>
<evidence type="ECO:0000313" key="4">
    <source>
        <dbReference type="EMBL" id="KAK1630429.1"/>
    </source>
</evidence>
<feature type="region of interest" description="Disordered" evidence="1">
    <location>
        <begin position="1249"/>
        <end position="1315"/>
    </location>
</feature>
<reference evidence="4" key="1">
    <citation type="submission" date="2023-07" db="EMBL/GenBank/DDBJ databases">
        <title>A chromosome-level genome assembly of Lolium multiflorum.</title>
        <authorList>
            <person name="Chen Y."/>
            <person name="Copetti D."/>
            <person name="Kolliker R."/>
            <person name="Studer B."/>
        </authorList>
    </citation>
    <scope>NUCLEOTIDE SEQUENCE</scope>
    <source>
        <strain evidence="4">02402/16</strain>
        <tissue evidence="4">Leaf</tissue>
    </source>
</reference>
<evidence type="ECO:0000313" key="5">
    <source>
        <dbReference type="Proteomes" id="UP001231189"/>
    </source>
</evidence>
<dbReference type="EMBL" id="JAUUTY010000005">
    <property type="protein sequence ID" value="KAK1630429.1"/>
    <property type="molecule type" value="Genomic_DNA"/>
</dbReference>
<dbReference type="InterPro" id="IPR058210">
    <property type="entry name" value="SACS/Nov_dom"/>
</dbReference>
<feature type="compositionally biased region" description="Basic and acidic residues" evidence="1">
    <location>
        <begin position="1405"/>
        <end position="1414"/>
    </location>
</feature>
<proteinExistence type="predicted"/>
<evidence type="ECO:0000256" key="1">
    <source>
        <dbReference type="SAM" id="MobiDB-lite"/>
    </source>
</evidence>
<dbReference type="InterPro" id="IPR052957">
    <property type="entry name" value="Auxin_embryo_med"/>
</dbReference>
<dbReference type="Pfam" id="PF13020">
    <property type="entry name" value="NOV_C"/>
    <property type="match status" value="1"/>
</dbReference>
<feature type="domain" description="Sacsin/Nov" evidence="3">
    <location>
        <begin position="36"/>
        <end position="95"/>
    </location>
</feature>
<name>A0AAD8RSP1_LOLMU</name>
<dbReference type="Gene3D" id="3.30.565.10">
    <property type="entry name" value="Histidine kinase-like ATPase, C-terminal domain"/>
    <property type="match status" value="1"/>
</dbReference>
<dbReference type="GO" id="GO:0010305">
    <property type="term" value="P:leaf vascular tissue pattern formation"/>
    <property type="evidence" value="ECO:0007669"/>
    <property type="project" value="TreeGrafter"/>
</dbReference>
<evidence type="ECO:0000259" key="2">
    <source>
        <dbReference type="Pfam" id="PF13020"/>
    </source>
</evidence>
<dbReference type="PANTHER" id="PTHR32387">
    <property type="entry name" value="WU:FJ29H11"/>
    <property type="match status" value="1"/>
</dbReference>
<dbReference type="Proteomes" id="UP001231189">
    <property type="component" value="Unassembled WGS sequence"/>
</dbReference>
<accession>A0AAD8RSP1</accession>
<evidence type="ECO:0000259" key="3">
    <source>
        <dbReference type="Pfam" id="PF25794"/>
    </source>
</evidence>
<dbReference type="GO" id="GO:0005634">
    <property type="term" value="C:nucleus"/>
    <property type="evidence" value="ECO:0007669"/>
    <property type="project" value="TreeGrafter"/>
</dbReference>
<feature type="domain" description="Protein NO VEIN C-terminal" evidence="2">
    <location>
        <begin position="1419"/>
        <end position="1508"/>
    </location>
</feature>
<dbReference type="GO" id="GO:0009793">
    <property type="term" value="P:embryo development ending in seed dormancy"/>
    <property type="evidence" value="ECO:0007669"/>
    <property type="project" value="TreeGrafter"/>
</dbReference>